<comment type="caution">
    <text evidence="1">The sequence shown here is derived from an EMBL/GenBank/DDBJ whole genome shotgun (WGS) entry which is preliminary data.</text>
</comment>
<evidence type="ECO:0008006" key="3">
    <source>
        <dbReference type="Google" id="ProtNLM"/>
    </source>
</evidence>
<evidence type="ECO:0000313" key="1">
    <source>
        <dbReference type="EMBL" id="KAJ4385549.1"/>
    </source>
</evidence>
<dbReference type="Proteomes" id="UP001140453">
    <property type="component" value="Unassembled WGS sequence"/>
</dbReference>
<dbReference type="AlphaFoldDB" id="A0A9W8YIU1"/>
<name>A0A9W8YIU1_9PEZI</name>
<evidence type="ECO:0000313" key="2">
    <source>
        <dbReference type="Proteomes" id="UP001140453"/>
    </source>
</evidence>
<keyword evidence="2" id="KW-1185">Reference proteome</keyword>
<accession>A0A9W8YIU1</accession>
<dbReference type="InterPro" id="IPR038883">
    <property type="entry name" value="AN11006-like"/>
</dbReference>
<dbReference type="PANTHER" id="PTHR42085">
    <property type="entry name" value="F-BOX DOMAIN-CONTAINING PROTEIN"/>
    <property type="match status" value="1"/>
</dbReference>
<dbReference type="EMBL" id="JAPEVB010000007">
    <property type="protein sequence ID" value="KAJ4385549.1"/>
    <property type="molecule type" value="Genomic_DNA"/>
</dbReference>
<proteinExistence type="predicted"/>
<sequence>MYVGRHAQPQPYLKTREKTCSPLLFITSTHGEETRRTGQHHMRRMHAMEQTPTLTFLELPDEARRSIYALAGLRRPCPIDLLARSPRSDNRPPGYGSCNPCWQLKRLEGIWSTQSPNTPICACSRLPLALLRVCHRVHDEALDVLLSTNRFVVRARAGRPEMLAPLATSIPEAQLARMTSLIVRLNCWPCPWGHDETRSSPRLSPDHCCLCSAHSREADPALSRSCPEDSRMLDVWKLVCARLGSGLKPRQLDLTLICDIEPADDGSITSRLLEPLKVYLPLLKSCTLRLGRASKERYLTKIARQTSHSLMELAEAQETKPFPFDQLPWELKIRILKCTHLGPPWLADYDLRFESLDVINGRLLKQPLRTALSPDTELCCDRCTGTFLDCCCANTYAAFSPTCSCRTLPTALFHVSRGMRRAAIETFYPDANLSVRHDNLGAILDILPPAALPLLRRLTIAFTPAQCYYWFGRAPDPPHPEWHVRGIVESQWPGGLHDMPPMDAHKYRTNFRAALARLATEACVARLELELDLQAVHVFSQLFDEDSDPDDEICFRWTYDLYIDVAEMICAEFQELKGVRFRLATFVELEPWLAREVMGEKFMGPVEPPRRRRRSRLDMIPAYHRMDQRLKGSHYHEDMEVKKQ</sequence>
<reference evidence="1" key="1">
    <citation type="submission" date="2022-10" db="EMBL/GenBank/DDBJ databases">
        <title>Tapping the CABI collections for fungal endophytes: first genome assemblies for Collariella, Neodidymelliopsis, Ascochyta clinopodiicola, Didymella pomorum, Didymosphaeria variabile, Neocosmospora piperis and Neocucurbitaria cava.</title>
        <authorList>
            <person name="Hill R."/>
        </authorList>
    </citation>
    <scope>NUCLEOTIDE SEQUENCE</scope>
    <source>
        <strain evidence="1">IMI 355082</strain>
    </source>
</reference>
<dbReference type="PANTHER" id="PTHR42085:SF2">
    <property type="entry name" value="F-BOX DOMAIN-CONTAINING PROTEIN"/>
    <property type="match status" value="1"/>
</dbReference>
<organism evidence="1 2">
    <name type="scientific">Gnomoniopsis smithogilvyi</name>
    <dbReference type="NCBI Taxonomy" id="1191159"/>
    <lineage>
        <taxon>Eukaryota</taxon>
        <taxon>Fungi</taxon>
        <taxon>Dikarya</taxon>
        <taxon>Ascomycota</taxon>
        <taxon>Pezizomycotina</taxon>
        <taxon>Sordariomycetes</taxon>
        <taxon>Sordariomycetidae</taxon>
        <taxon>Diaporthales</taxon>
        <taxon>Gnomoniaceae</taxon>
        <taxon>Gnomoniopsis</taxon>
    </lineage>
</organism>
<protein>
    <recommendedName>
        <fullName evidence="3">F-box domain-containing protein</fullName>
    </recommendedName>
</protein>
<dbReference type="OrthoDB" id="2099276at2759"/>
<gene>
    <name evidence="1" type="ORF">N0V93_009978</name>
</gene>